<dbReference type="Gene3D" id="1.20.120.1770">
    <property type="match status" value="1"/>
</dbReference>
<dbReference type="AlphaFoldDB" id="A0A821GMB6"/>
<dbReference type="EMBL" id="CAJOBR010002263">
    <property type="protein sequence ID" value="CAF4668949.1"/>
    <property type="molecule type" value="Genomic_DNA"/>
</dbReference>
<dbReference type="PANTHER" id="PTHR23130">
    <property type="entry name" value="CYTOCHROME B561 AND DOMON DOMAIN-CONTAINING PROTEIN"/>
    <property type="match status" value="1"/>
</dbReference>
<comment type="similarity">
    <text evidence="3">Belongs to the FRRS1 family.</text>
</comment>
<evidence type="ECO:0000256" key="9">
    <source>
        <dbReference type="ARBA" id="ARBA00023004"/>
    </source>
</evidence>
<gene>
    <name evidence="16" type="ORF">QYT958_LOCUS15938</name>
</gene>
<keyword evidence="8 12" id="KW-1133">Transmembrane helix</keyword>
<evidence type="ECO:0000256" key="5">
    <source>
        <dbReference type="ARBA" id="ARBA00022692"/>
    </source>
</evidence>
<keyword evidence="6" id="KW-0732">Signal</keyword>
<keyword evidence="9" id="KW-0408">Iron</keyword>
<evidence type="ECO:0000256" key="11">
    <source>
        <dbReference type="ARBA" id="ARBA00023180"/>
    </source>
</evidence>
<dbReference type="PROSITE" id="PS51019">
    <property type="entry name" value="REELIN"/>
    <property type="match status" value="1"/>
</dbReference>
<reference evidence="16" key="1">
    <citation type="submission" date="2021-02" db="EMBL/GenBank/DDBJ databases">
        <authorList>
            <person name="Nowell W R."/>
        </authorList>
    </citation>
    <scope>NUCLEOTIDE SEQUENCE</scope>
</reference>
<dbReference type="Pfam" id="PF03188">
    <property type="entry name" value="Cytochrom_B561"/>
    <property type="match status" value="1"/>
</dbReference>
<accession>A0A821GMB6</accession>
<feature type="transmembrane region" description="Helical" evidence="12">
    <location>
        <begin position="582"/>
        <end position="603"/>
    </location>
</feature>
<feature type="transmembrane region" description="Helical" evidence="12">
    <location>
        <begin position="727"/>
        <end position="751"/>
    </location>
</feature>
<dbReference type="Pfam" id="PF02014">
    <property type="entry name" value="Reeler"/>
    <property type="match status" value="1"/>
</dbReference>
<comment type="caution">
    <text evidence="16">The sequence shown here is derived from an EMBL/GenBank/DDBJ whole genome shotgun (WGS) entry which is preliminary data.</text>
</comment>
<comment type="cofactor">
    <cofactor evidence="1">
        <name>heme b</name>
        <dbReference type="ChEBI" id="CHEBI:60344"/>
    </cofactor>
</comment>
<dbReference type="Gene3D" id="2.60.40.4060">
    <property type="entry name" value="Reeler domain"/>
    <property type="match status" value="1"/>
</dbReference>
<evidence type="ECO:0000259" key="14">
    <source>
        <dbReference type="PROSITE" id="PS50939"/>
    </source>
</evidence>
<dbReference type="SMART" id="SM00664">
    <property type="entry name" value="DoH"/>
    <property type="match status" value="2"/>
</dbReference>
<evidence type="ECO:0000259" key="13">
    <source>
        <dbReference type="PROSITE" id="PS50836"/>
    </source>
</evidence>
<dbReference type="CDD" id="cd08760">
    <property type="entry name" value="Cyt_b561_FRRS1_like"/>
    <property type="match status" value="1"/>
</dbReference>
<evidence type="ECO:0000259" key="15">
    <source>
        <dbReference type="PROSITE" id="PS51019"/>
    </source>
</evidence>
<feature type="domain" description="DOMON" evidence="13">
    <location>
        <begin position="402"/>
        <end position="532"/>
    </location>
</feature>
<evidence type="ECO:0008006" key="18">
    <source>
        <dbReference type="Google" id="ProtNLM"/>
    </source>
</evidence>
<evidence type="ECO:0000313" key="17">
    <source>
        <dbReference type="Proteomes" id="UP000663848"/>
    </source>
</evidence>
<organism evidence="16 17">
    <name type="scientific">Rotaria socialis</name>
    <dbReference type="NCBI Taxonomy" id="392032"/>
    <lineage>
        <taxon>Eukaryota</taxon>
        <taxon>Metazoa</taxon>
        <taxon>Spiralia</taxon>
        <taxon>Gnathifera</taxon>
        <taxon>Rotifera</taxon>
        <taxon>Eurotatoria</taxon>
        <taxon>Bdelloidea</taxon>
        <taxon>Philodinida</taxon>
        <taxon>Philodinidae</taxon>
        <taxon>Rotaria</taxon>
    </lineage>
</organism>
<evidence type="ECO:0000256" key="10">
    <source>
        <dbReference type="ARBA" id="ARBA00023136"/>
    </source>
</evidence>
<evidence type="ECO:0000256" key="1">
    <source>
        <dbReference type="ARBA" id="ARBA00001970"/>
    </source>
</evidence>
<keyword evidence="4" id="KW-0813">Transport</keyword>
<dbReference type="Pfam" id="PF03351">
    <property type="entry name" value="DOMON"/>
    <property type="match status" value="1"/>
</dbReference>
<dbReference type="InterPro" id="IPR042307">
    <property type="entry name" value="Reeler_sf"/>
</dbReference>
<feature type="transmembrane region" description="Helical" evidence="12">
    <location>
        <begin position="624"/>
        <end position="643"/>
    </location>
</feature>
<protein>
    <recommendedName>
        <fullName evidence="18">Ferric-chelate reductase 1</fullName>
    </recommendedName>
</protein>
<keyword evidence="7" id="KW-0249">Electron transport</keyword>
<sequence>MLDKYLGKKKPMTVDIEVFRQDKAKCYHMIKFIFILISIKLAYGYPDGAPNSICTVMLSHHDVSPKICQPKYIIQSDTSEYDINQILRSNIIHLNKCGNFGFHPKAMCTAKITVRGSTDADYFKGILLVAKDQNNQHIIGTWSLSNSSIKTISCNETDNTTITHLSTENKLQIAALWHAPSFIPEGNIFIKATVVTSYDEIYVDCFNITLKPKQKNSLRVQSIPTNIETRMIANPKTKISWDYSDNIVTVIMTSEPVNVGEWTAIGFSLDQDMGNEYIFVCQVSSTGNALLRRMHTKLGKRPPLPSSVPVNINSAVSENGGVTCKFSFETNSTQADNESAPIIIGENYHLIYAAGRLRAGEQVAKHNFTFVSTKTYQLQNSEAIDLDESLTTTTAAPHANNIRVNITWSYADSITTVKMVIDNLKISQWLAMGLSLDESMGHDHVFICQRLNDNTILLGRFINPEGRTRPALASTIVNPGGSFNISLQKFENGITYCDFTLSNFAGTQRRKRQNSFPALSQTASYRPLIAIGNLDSSNNLMQHAQNSREALSQTVLLNRNEIIIYDLQSVGSDSTGLMKAHGIIMLFTWIVLVSTGILVARYFKQSWPNSKICGKAVWFGIHRTIMTCVATLTLVAFILILVYKKGQWISQKNQREFAHSIVGILVISFSVIQPFMALFRCNPDDRYRFIFNYVHATVGFSALVLSIVAIFLAMFFTQFQFQLNKEWSILVVWSCWLPIVFIIFETIEIYFRKKNPSLTNKVDAYDMNDLHANSKNEPNANQSKENPTKDRIKLLALLLHIILAFGLALALMILIGRS</sequence>
<evidence type="ECO:0000256" key="12">
    <source>
        <dbReference type="SAM" id="Phobius"/>
    </source>
</evidence>
<keyword evidence="5 12" id="KW-0812">Transmembrane</keyword>
<evidence type="ECO:0000256" key="7">
    <source>
        <dbReference type="ARBA" id="ARBA00022982"/>
    </source>
</evidence>
<evidence type="ECO:0000256" key="2">
    <source>
        <dbReference type="ARBA" id="ARBA00004141"/>
    </source>
</evidence>
<dbReference type="GO" id="GO:0016020">
    <property type="term" value="C:membrane"/>
    <property type="evidence" value="ECO:0007669"/>
    <property type="project" value="UniProtKB-SubCell"/>
</dbReference>
<evidence type="ECO:0000256" key="3">
    <source>
        <dbReference type="ARBA" id="ARBA00009195"/>
    </source>
</evidence>
<feature type="transmembrane region" description="Helical" evidence="12">
    <location>
        <begin position="794"/>
        <end position="815"/>
    </location>
</feature>
<evidence type="ECO:0000256" key="6">
    <source>
        <dbReference type="ARBA" id="ARBA00022729"/>
    </source>
</evidence>
<dbReference type="PROSITE" id="PS50836">
    <property type="entry name" value="DOMON"/>
    <property type="match status" value="2"/>
</dbReference>
<evidence type="ECO:0000313" key="16">
    <source>
        <dbReference type="EMBL" id="CAF4668949.1"/>
    </source>
</evidence>
<feature type="domain" description="Cytochrome b561" evidence="14">
    <location>
        <begin position="546"/>
        <end position="753"/>
    </location>
</feature>
<dbReference type="Proteomes" id="UP000663848">
    <property type="component" value="Unassembled WGS sequence"/>
</dbReference>
<dbReference type="InterPro" id="IPR006593">
    <property type="entry name" value="Cyt_b561/ferric_Rdtase_TM"/>
</dbReference>
<proteinExistence type="inferred from homology"/>
<dbReference type="InterPro" id="IPR002861">
    <property type="entry name" value="Reeler_dom"/>
</dbReference>
<feature type="transmembrane region" description="Helical" evidence="12">
    <location>
        <begin position="691"/>
        <end position="715"/>
    </location>
</feature>
<keyword evidence="10 12" id="KW-0472">Membrane</keyword>
<keyword evidence="11" id="KW-0325">Glycoprotein</keyword>
<dbReference type="PROSITE" id="PS50939">
    <property type="entry name" value="CYTOCHROME_B561"/>
    <property type="match status" value="1"/>
</dbReference>
<feature type="domain" description="Reelin" evidence="15">
    <location>
        <begin position="35"/>
        <end position="225"/>
    </location>
</feature>
<dbReference type="SMART" id="SM00665">
    <property type="entry name" value="B561"/>
    <property type="match status" value="1"/>
</dbReference>
<dbReference type="PANTHER" id="PTHR23130:SF171">
    <property type="entry name" value="OS01G0895300 PROTEIN"/>
    <property type="match status" value="1"/>
</dbReference>
<evidence type="ECO:0000256" key="4">
    <source>
        <dbReference type="ARBA" id="ARBA00022448"/>
    </source>
</evidence>
<feature type="transmembrane region" description="Helical" evidence="12">
    <location>
        <begin position="658"/>
        <end position="679"/>
    </location>
</feature>
<dbReference type="CDD" id="cd08544">
    <property type="entry name" value="Reeler"/>
    <property type="match status" value="1"/>
</dbReference>
<feature type="domain" description="DOMON" evidence="13">
    <location>
        <begin position="235"/>
        <end position="355"/>
    </location>
</feature>
<evidence type="ECO:0000256" key="8">
    <source>
        <dbReference type="ARBA" id="ARBA00022989"/>
    </source>
</evidence>
<comment type="subcellular location">
    <subcellularLocation>
        <location evidence="2">Membrane</location>
        <topology evidence="2">Multi-pass membrane protein</topology>
    </subcellularLocation>
</comment>
<name>A0A821GMB6_9BILA</name>
<dbReference type="InterPro" id="IPR005018">
    <property type="entry name" value="DOMON_domain"/>
</dbReference>